<feature type="signal peptide" evidence="1">
    <location>
        <begin position="1"/>
        <end position="17"/>
    </location>
</feature>
<organism evidence="2 3">
    <name type="scientific">Amniculicola lignicola CBS 123094</name>
    <dbReference type="NCBI Taxonomy" id="1392246"/>
    <lineage>
        <taxon>Eukaryota</taxon>
        <taxon>Fungi</taxon>
        <taxon>Dikarya</taxon>
        <taxon>Ascomycota</taxon>
        <taxon>Pezizomycotina</taxon>
        <taxon>Dothideomycetes</taxon>
        <taxon>Pleosporomycetidae</taxon>
        <taxon>Pleosporales</taxon>
        <taxon>Amniculicolaceae</taxon>
        <taxon>Amniculicola</taxon>
    </lineage>
</organism>
<evidence type="ECO:0008006" key="4">
    <source>
        <dbReference type="Google" id="ProtNLM"/>
    </source>
</evidence>
<evidence type="ECO:0000313" key="3">
    <source>
        <dbReference type="Proteomes" id="UP000799779"/>
    </source>
</evidence>
<gene>
    <name evidence="2" type="ORF">P154DRAFT_572953</name>
</gene>
<evidence type="ECO:0000256" key="1">
    <source>
        <dbReference type="SAM" id="SignalP"/>
    </source>
</evidence>
<reference evidence="2" key="1">
    <citation type="journal article" date="2020" name="Stud. Mycol.">
        <title>101 Dothideomycetes genomes: a test case for predicting lifestyles and emergence of pathogens.</title>
        <authorList>
            <person name="Haridas S."/>
            <person name="Albert R."/>
            <person name="Binder M."/>
            <person name="Bloem J."/>
            <person name="Labutti K."/>
            <person name="Salamov A."/>
            <person name="Andreopoulos B."/>
            <person name="Baker S."/>
            <person name="Barry K."/>
            <person name="Bills G."/>
            <person name="Bluhm B."/>
            <person name="Cannon C."/>
            <person name="Castanera R."/>
            <person name="Culley D."/>
            <person name="Daum C."/>
            <person name="Ezra D."/>
            <person name="Gonzalez J."/>
            <person name="Henrissat B."/>
            <person name="Kuo A."/>
            <person name="Liang C."/>
            <person name="Lipzen A."/>
            <person name="Lutzoni F."/>
            <person name="Magnuson J."/>
            <person name="Mondo S."/>
            <person name="Nolan M."/>
            <person name="Ohm R."/>
            <person name="Pangilinan J."/>
            <person name="Park H.-J."/>
            <person name="Ramirez L."/>
            <person name="Alfaro M."/>
            <person name="Sun H."/>
            <person name="Tritt A."/>
            <person name="Yoshinaga Y."/>
            <person name="Zwiers L.-H."/>
            <person name="Turgeon B."/>
            <person name="Goodwin S."/>
            <person name="Spatafora J."/>
            <person name="Crous P."/>
            <person name="Grigoriev I."/>
        </authorList>
    </citation>
    <scope>NUCLEOTIDE SEQUENCE</scope>
    <source>
        <strain evidence="2">CBS 123094</strain>
    </source>
</reference>
<evidence type="ECO:0000313" key="2">
    <source>
        <dbReference type="EMBL" id="KAF2003774.1"/>
    </source>
</evidence>
<dbReference type="Proteomes" id="UP000799779">
    <property type="component" value="Unassembled WGS sequence"/>
</dbReference>
<dbReference type="AlphaFoldDB" id="A0A6A5WS47"/>
<keyword evidence="1" id="KW-0732">Signal</keyword>
<protein>
    <recommendedName>
        <fullName evidence="4">Ubiquitin 3 binding protein But2 C-terminal domain-containing protein</fullName>
    </recommendedName>
</protein>
<name>A0A6A5WS47_9PLEO</name>
<proteinExistence type="predicted"/>
<sequence length="148" mass="16172">MRFTLVIAAIITATALAAPHLSTRQGLDGLIAFTIRDDRNDKEAKFSIAADGNAFEVMPLLVGSFLVESGQATQIALDPFQVNAHCIVENDKFPFVIDFINPIVVLDREPCKAGESLESFKLRCFKFFPRIAIAGCDENGEPKAIGTR</sequence>
<keyword evidence="3" id="KW-1185">Reference proteome</keyword>
<accession>A0A6A5WS47</accession>
<feature type="chain" id="PRO_5025557258" description="Ubiquitin 3 binding protein But2 C-terminal domain-containing protein" evidence="1">
    <location>
        <begin position="18"/>
        <end position="148"/>
    </location>
</feature>
<dbReference type="EMBL" id="ML977571">
    <property type="protein sequence ID" value="KAF2003774.1"/>
    <property type="molecule type" value="Genomic_DNA"/>
</dbReference>